<evidence type="ECO:0000256" key="1">
    <source>
        <dbReference type="SAM" id="Coils"/>
    </source>
</evidence>
<evidence type="ECO:0000313" key="3">
    <source>
        <dbReference type="Proteomes" id="UP000034694"/>
    </source>
</evidence>
<gene>
    <name evidence="2" type="ORF">UY28_C0006G0015</name>
</gene>
<reference evidence="2 3" key="1">
    <citation type="journal article" date="2015" name="Nature">
        <title>rRNA introns, odd ribosomes, and small enigmatic genomes across a large radiation of phyla.</title>
        <authorList>
            <person name="Brown C.T."/>
            <person name="Hug L.A."/>
            <person name="Thomas B.C."/>
            <person name="Sharon I."/>
            <person name="Castelle C.J."/>
            <person name="Singh A."/>
            <person name="Wilkins M.J."/>
            <person name="Williams K.H."/>
            <person name="Banfield J.F."/>
        </authorList>
    </citation>
    <scope>NUCLEOTIDE SEQUENCE [LARGE SCALE GENOMIC DNA]</scope>
</reference>
<dbReference type="AlphaFoldDB" id="A0A0G1UVB1"/>
<organism evidence="2 3">
    <name type="scientific">Candidatus Amesbacteria bacterium GW2011_GWB1_48_13</name>
    <dbReference type="NCBI Taxonomy" id="1618362"/>
    <lineage>
        <taxon>Bacteria</taxon>
        <taxon>Candidatus Amesiibacteriota</taxon>
    </lineage>
</organism>
<dbReference type="EMBL" id="LCPK01000006">
    <property type="protein sequence ID" value="KKU98179.1"/>
    <property type="molecule type" value="Genomic_DNA"/>
</dbReference>
<protein>
    <submittedName>
        <fullName evidence="2">Uncharacterized protein</fullName>
    </submittedName>
</protein>
<accession>A0A0G1UVB1</accession>
<keyword evidence="1" id="KW-0175">Coiled coil</keyword>
<evidence type="ECO:0000313" key="2">
    <source>
        <dbReference type="EMBL" id="KKU98179.1"/>
    </source>
</evidence>
<name>A0A0G1UVB1_9BACT</name>
<feature type="coiled-coil region" evidence="1">
    <location>
        <begin position="94"/>
        <end position="121"/>
    </location>
</feature>
<sequence>MSDISSEPYIPARISREFDRLAIEKKPGVPIYSTLAQGLLGLDFGSAEANEYAVISALAISDKNRVKKRQAELDRLLESAIVKGSYTLFEAREKLKLQKRLEEMEKTAEETLRILEKRRQEMNYSGILDRTRMQSIEKTLEKHFQKGKSKHD</sequence>
<proteinExistence type="predicted"/>
<dbReference type="Proteomes" id="UP000034694">
    <property type="component" value="Unassembled WGS sequence"/>
</dbReference>
<comment type="caution">
    <text evidence="2">The sequence shown here is derived from an EMBL/GenBank/DDBJ whole genome shotgun (WGS) entry which is preliminary data.</text>
</comment>